<evidence type="ECO:0000313" key="2">
    <source>
        <dbReference type="Proteomes" id="UP000801492"/>
    </source>
</evidence>
<dbReference type="EMBL" id="VTPC01000393">
    <property type="protein sequence ID" value="KAF2905960.1"/>
    <property type="molecule type" value="Genomic_DNA"/>
</dbReference>
<reference evidence="1" key="1">
    <citation type="submission" date="2019-08" db="EMBL/GenBank/DDBJ databases">
        <title>The genome of the North American firefly Photinus pyralis.</title>
        <authorList>
            <consortium name="Photinus pyralis genome working group"/>
            <person name="Fallon T.R."/>
            <person name="Sander Lower S.E."/>
            <person name="Weng J.-K."/>
        </authorList>
    </citation>
    <scope>NUCLEOTIDE SEQUENCE</scope>
    <source>
        <strain evidence="1">TRF0915ILg1</strain>
        <tissue evidence="1">Whole body</tissue>
    </source>
</reference>
<accession>A0A8K0DGP2</accession>
<protein>
    <submittedName>
        <fullName evidence="1">Uncharacterized protein</fullName>
    </submittedName>
</protein>
<evidence type="ECO:0000313" key="1">
    <source>
        <dbReference type="EMBL" id="KAF2905960.1"/>
    </source>
</evidence>
<organism evidence="1 2">
    <name type="scientific">Ignelater luminosus</name>
    <name type="common">Cucubano</name>
    <name type="synonym">Pyrophorus luminosus</name>
    <dbReference type="NCBI Taxonomy" id="2038154"/>
    <lineage>
        <taxon>Eukaryota</taxon>
        <taxon>Metazoa</taxon>
        <taxon>Ecdysozoa</taxon>
        <taxon>Arthropoda</taxon>
        <taxon>Hexapoda</taxon>
        <taxon>Insecta</taxon>
        <taxon>Pterygota</taxon>
        <taxon>Neoptera</taxon>
        <taxon>Endopterygota</taxon>
        <taxon>Coleoptera</taxon>
        <taxon>Polyphaga</taxon>
        <taxon>Elateriformia</taxon>
        <taxon>Elateroidea</taxon>
        <taxon>Elateridae</taxon>
        <taxon>Agrypninae</taxon>
        <taxon>Pyrophorini</taxon>
        <taxon>Ignelater</taxon>
    </lineage>
</organism>
<dbReference type="Proteomes" id="UP000801492">
    <property type="component" value="Unassembled WGS sequence"/>
</dbReference>
<proteinExistence type="predicted"/>
<comment type="caution">
    <text evidence="1">The sequence shown here is derived from an EMBL/GenBank/DDBJ whole genome shotgun (WGS) entry which is preliminary data.</text>
</comment>
<gene>
    <name evidence="1" type="ORF">ILUMI_00220</name>
</gene>
<sequence>MNMLKTGYEIQYRPVFVKMATKPHTVHRDGGKGDINLETAVQICKSSEATKRQAKDLQGEKVDVIRSEQKYMRGTRGYGKNINREREKFYI</sequence>
<keyword evidence="2" id="KW-1185">Reference proteome</keyword>
<name>A0A8K0DGP2_IGNLU</name>
<dbReference type="AlphaFoldDB" id="A0A8K0DGP2"/>